<keyword evidence="2" id="KW-1133">Transmembrane helix</keyword>
<evidence type="ECO:0000313" key="4">
    <source>
        <dbReference type="Proteomes" id="UP001165060"/>
    </source>
</evidence>
<keyword evidence="4" id="KW-1185">Reference proteome</keyword>
<evidence type="ECO:0000256" key="2">
    <source>
        <dbReference type="SAM" id="Phobius"/>
    </source>
</evidence>
<evidence type="ECO:0000313" key="3">
    <source>
        <dbReference type="EMBL" id="GMI40225.1"/>
    </source>
</evidence>
<feature type="transmembrane region" description="Helical" evidence="2">
    <location>
        <begin position="195"/>
        <end position="215"/>
    </location>
</feature>
<keyword evidence="2" id="KW-0812">Transmembrane</keyword>
<gene>
    <name evidence="3" type="ORF">TeGR_g2782</name>
</gene>
<protein>
    <submittedName>
        <fullName evidence="3">Uncharacterized protein</fullName>
    </submittedName>
</protein>
<comment type="caution">
    <text evidence="3">The sequence shown here is derived from an EMBL/GenBank/DDBJ whole genome shotgun (WGS) entry which is preliminary data.</text>
</comment>
<feature type="transmembrane region" description="Helical" evidence="2">
    <location>
        <begin position="105"/>
        <end position="125"/>
    </location>
</feature>
<sequence length="451" mass="49092">MLTGLQKAKGIATPRTSESFLVVDAKDNSNGVVYKCSFLETDQDISDCTEWAKKPEGTFWDPRAITIDEMKELVYSGSLHLNFTLDGAPIANSPVTVTVAPDWTVAYVGATMGVLLLLGLACFCWQRKQMKKQRKLERVEREKELKLSMDEKLVKDYTAKISKQWGLLGVEVVDVGSDLFKPIFLAATFKGGREWFLALVVAVGLLALVQAYISIPLRRKMLKHYRGIVDGDMLHIYAEAEYGKKEGGGKGKVGEDNLKLRLDSVTLELTMEELAETTAMIEDMPALVVFIVEMVAFPQDIRWVSAATGVVSGVMLGRKYSGGAKKAELIALKRDLEEELGALALEGRGGEGRRSIGGSMRAVESVFGAGVAREKEAEVDELLGEGGDIEMASAQEMRPAELPLPGAVNDEEGEEEGGGGGMREQLAERDRVIEGLRRRVQVLEGGGGGDS</sequence>
<evidence type="ECO:0000256" key="1">
    <source>
        <dbReference type="SAM" id="MobiDB-lite"/>
    </source>
</evidence>
<accession>A0ABQ6N4N9</accession>
<keyword evidence="2" id="KW-0472">Membrane</keyword>
<reference evidence="3 4" key="1">
    <citation type="journal article" date="2023" name="Commun. Biol.">
        <title>Genome analysis of Parmales, the sister group of diatoms, reveals the evolutionary specialization of diatoms from phago-mixotrophs to photoautotrophs.</title>
        <authorList>
            <person name="Ban H."/>
            <person name="Sato S."/>
            <person name="Yoshikawa S."/>
            <person name="Yamada K."/>
            <person name="Nakamura Y."/>
            <person name="Ichinomiya M."/>
            <person name="Sato N."/>
            <person name="Blanc-Mathieu R."/>
            <person name="Endo H."/>
            <person name="Kuwata A."/>
            <person name="Ogata H."/>
        </authorList>
    </citation>
    <scope>NUCLEOTIDE SEQUENCE [LARGE SCALE GENOMIC DNA]</scope>
</reference>
<proteinExistence type="predicted"/>
<name>A0ABQ6N4N9_9STRA</name>
<organism evidence="3 4">
    <name type="scientific">Tetraparma gracilis</name>
    <dbReference type="NCBI Taxonomy" id="2962635"/>
    <lineage>
        <taxon>Eukaryota</taxon>
        <taxon>Sar</taxon>
        <taxon>Stramenopiles</taxon>
        <taxon>Ochrophyta</taxon>
        <taxon>Bolidophyceae</taxon>
        <taxon>Parmales</taxon>
        <taxon>Triparmaceae</taxon>
        <taxon>Tetraparma</taxon>
    </lineage>
</organism>
<dbReference type="Proteomes" id="UP001165060">
    <property type="component" value="Unassembled WGS sequence"/>
</dbReference>
<dbReference type="EMBL" id="BRYB01002135">
    <property type="protein sequence ID" value="GMI40225.1"/>
    <property type="molecule type" value="Genomic_DNA"/>
</dbReference>
<feature type="region of interest" description="Disordered" evidence="1">
    <location>
        <begin position="398"/>
        <end position="430"/>
    </location>
</feature>